<accession>F2W8D8</accession>
<comment type="PTM">
    <text evidence="15">Phosphorylated.</text>
</comment>
<sequence length="627" mass="71155">MDTDNDPGTSPREGTSGAACFLDREALCSDCDSDDLEDSSEGIEGADFVDNAFVGQGNSLALFQQQQARETEEQIQQLKRKYARTSLHSPVRSDSPQLTAFSLASGSPQVKRRLFEPPQPGSGGRPGVSYEAHGFYSRTDLQVETPLGIQGGRVPLRSIENVVDSHAGTQHLDVLRASNREAAMLGRFKTCFEVGFNELTRPFTSNKTCAKQWVVLAYSVREALFEAAKELLRQHCDYAHMTLRPDARGPIVLLLLSFRAQKNRDTVHKLLQGMLNVNTLHLLSNPPRMRSVVVGLFWYRLSLSNMTTVFGPTPDWLKRLTLLQHQCEEAMKFEFSDMVQWAYDNHVTEESQIAYGYASLADTNANAAAFLACASQAKYVRDVATMVKYYRRAEMQNMSISEWIHRQAERIEGEGDWRPIINFLKHQGVEISVFINNLKHFVKGVPKKNCMVLVGPPNTGKSSFAVSLLEFMNGKVLFFPNSKSHFWLMPLADTRMALLDDATGPVWDFFDHYMRNAMDGNPISVDQKHKQPLQLRCPPLLMTTNVDISQESKYWYLHSRMIVLRFPNPFPLDENQQPVFELTVKNWKSLFKRLWQRLELSDQEDEGDDGEPTQGFRCTGRKTNDFV</sequence>
<feature type="domain" description="SF3 helicase" evidence="19">
    <location>
        <begin position="429"/>
        <end position="579"/>
    </location>
</feature>
<keyword evidence="4 15" id="KW-1048">Host nucleus</keyword>
<keyword evidence="5 15" id="KW-0235">DNA replication</keyword>
<evidence type="ECO:0000256" key="13">
    <source>
        <dbReference type="ARBA" id="ARBA00048988"/>
    </source>
</evidence>
<dbReference type="GO" id="GO:0042025">
    <property type="term" value="C:host cell nucleus"/>
    <property type="evidence" value="ECO:0007669"/>
    <property type="project" value="UniProtKB-SubCell"/>
</dbReference>
<proteinExistence type="inferred from homology"/>
<evidence type="ECO:0000256" key="17">
    <source>
        <dbReference type="SAM" id="Coils"/>
    </source>
</evidence>
<dbReference type="PROSITE" id="PS51206">
    <property type="entry name" value="SF3_HELICASE_1"/>
    <property type="match status" value="1"/>
</dbReference>
<evidence type="ECO:0000256" key="5">
    <source>
        <dbReference type="ARBA" id="ARBA00022705"/>
    </source>
</evidence>
<evidence type="ECO:0000256" key="18">
    <source>
        <dbReference type="SAM" id="MobiDB-lite"/>
    </source>
</evidence>
<dbReference type="HAMAP" id="MF_04000">
    <property type="entry name" value="PPV_E1"/>
    <property type="match status" value="1"/>
</dbReference>
<evidence type="ECO:0000256" key="3">
    <source>
        <dbReference type="ARBA" id="ARBA00022553"/>
    </source>
</evidence>
<evidence type="ECO:0000313" key="20">
    <source>
        <dbReference type="EMBL" id="ADZ73316.1"/>
    </source>
</evidence>
<comment type="caution">
    <text evidence="15">Lacks conserved residue(s) required for the propagation of feature annotation.</text>
</comment>
<dbReference type="PIRSF" id="PIRSF003383">
    <property type="entry name" value="Rep_E1_papillomaV"/>
    <property type="match status" value="1"/>
</dbReference>
<evidence type="ECO:0000256" key="8">
    <source>
        <dbReference type="ARBA" id="ARBA00022806"/>
    </source>
</evidence>
<keyword evidence="3 15" id="KW-0597">Phosphoprotein</keyword>
<evidence type="ECO:0000256" key="6">
    <source>
        <dbReference type="ARBA" id="ARBA00022741"/>
    </source>
</evidence>
<dbReference type="InterPro" id="IPR014015">
    <property type="entry name" value="Helicase_SF3_DNA-vir"/>
</dbReference>
<feature type="modified residue" description="Phosphoserine; by host" evidence="15">
    <location>
        <position position="95"/>
    </location>
</feature>
<evidence type="ECO:0000256" key="1">
    <source>
        <dbReference type="ARBA" id="ARBA00004147"/>
    </source>
</evidence>
<evidence type="ECO:0000256" key="12">
    <source>
        <dbReference type="ARBA" id="ARBA00034617"/>
    </source>
</evidence>
<dbReference type="Gene3D" id="1.10.10.510">
    <property type="entry name" value="Zinc finger, large T-antigen D1 domain"/>
    <property type="match status" value="1"/>
</dbReference>
<keyword evidence="2 15" id="KW-0244">Early protein</keyword>
<feature type="compositionally biased region" description="Acidic residues" evidence="18">
    <location>
        <begin position="602"/>
        <end position="611"/>
    </location>
</feature>
<comment type="function">
    <text evidence="14 15">ATP-dependent DNA 3'-5' helicase required for initiation of viral DNA replication. It forms a complex with the viral E2 protein. The E1-E2 complex binds to the replication origin which contains binding sites for both proteins. During the initial step, a dimer of E1 interacts with a dimer of protein E2 leading to a complex that binds the viral origin of replication with high specificity. Then, a second dimer of E1 displaces the E2 dimer in an ATP-dependent manner to form the E1 tetramer. Following this, two E1 monomers are added to each half of the site, which results in the formation of two E1 trimers on the viral ori. Subsequently, two hexamers will be created. The double hexamer acts as a bi-directional helicase machinery and unwinds the viral DNA and then recruits the host DNA polymerase to start replication.</text>
</comment>
<dbReference type="SUPFAM" id="SSF52540">
    <property type="entry name" value="P-loop containing nucleoside triphosphate hydrolases"/>
    <property type="match status" value="1"/>
</dbReference>
<comment type="similarity">
    <text evidence="15 16">Belongs to the papillomaviridae E1 protein family.</text>
</comment>
<comment type="catalytic activity">
    <reaction evidence="13 15 16">
        <text>ATP + H2O = ADP + phosphate + H(+)</text>
        <dbReference type="Rhea" id="RHEA:13065"/>
        <dbReference type="ChEBI" id="CHEBI:15377"/>
        <dbReference type="ChEBI" id="CHEBI:15378"/>
        <dbReference type="ChEBI" id="CHEBI:30616"/>
        <dbReference type="ChEBI" id="CHEBI:43474"/>
        <dbReference type="ChEBI" id="CHEBI:456216"/>
        <dbReference type="EC" id="5.6.2.4"/>
    </reaction>
</comment>
<evidence type="ECO:0000256" key="4">
    <source>
        <dbReference type="ARBA" id="ARBA00022562"/>
    </source>
</evidence>
<evidence type="ECO:0000256" key="14">
    <source>
        <dbReference type="ARBA" id="ARBA00093297"/>
    </source>
</evidence>
<keyword evidence="10 15" id="KW-0238">DNA-binding</keyword>
<organism evidence="20 21">
    <name type="scientific">Equus caballus papillomavirus 2</name>
    <dbReference type="NCBI Taxonomy" id="526413"/>
    <lineage>
        <taxon>Viruses</taxon>
        <taxon>Monodnaviria</taxon>
        <taxon>Shotokuvirae</taxon>
        <taxon>Cossaviricota</taxon>
        <taxon>Papovaviricetes</taxon>
        <taxon>Zurhausenvirales</taxon>
        <taxon>Papillomaviridae</taxon>
        <taxon>Firstpapillomavirinae</taxon>
        <taxon>Dyoiotapapillomavirus</taxon>
        <taxon>Dyoiotapapillomavirus 1</taxon>
    </lineage>
</organism>
<keyword evidence="6 15" id="KW-0547">Nucleotide-binding</keyword>
<keyword evidence="7 15" id="KW-0378">Hydrolase</keyword>
<comment type="function">
    <text evidence="16">ATP-dependent DNA helicase required for initiation of viral DNA replication. It forms a complex with the viral E2 protein. The E1-E2 complex binds to the replication origin which contains binding sites for both proteins.</text>
</comment>
<feature type="binding site" evidence="15">
    <location>
        <begin position="455"/>
        <end position="462"/>
    </location>
    <ligand>
        <name>ATP</name>
        <dbReference type="ChEBI" id="CHEBI:30616"/>
    </ligand>
</feature>
<comment type="subunit">
    <text evidence="15">Can form hexamers. Interacts with E2 protein; this interaction increases E1 DNA binding specificity. Interacts with host DNA polymerase subunit POLA2. Interacts with host single stranded DNA-binding protein RPA1. Interacts with host TOP1; this interaction stimulates the enzymatic activity of TOP1.</text>
</comment>
<feature type="modified residue" description="Phosphoserine; by host" evidence="15">
    <location>
        <position position="89"/>
    </location>
</feature>
<dbReference type="Pfam" id="PF00519">
    <property type="entry name" value="PPV_E1_C"/>
    <property type="match status" value="1"/>
</dbReference>
<comment type="catalytic activity">
    <reaction evidence="12 15">
        <text>Couples ATP hydrolysis with the unwinding of duplex DNA by translocating in the 3'-5' direction.</text>
        <dbReference type="EC" id="5.6.2.4"/>
    </reaction>
</comment>
<keyword evidence="8 15" id="KW-0347">Helicase</keyword>
<evidence type="ECO:0000313" key="21">
    <source>
        <dbReference type="Proteomes" id="UP000156293"/>
    </source>
</evidence>
<evidence type="ECO:0000256" key="16">
    <source>
        <dbReference type="PIRNR" id="PIRNR003383"/>
    </source>
</evidence>
<evidence type="ECO:0000256" key="2">
    <source>
        <dbReference type="ARBA" id="ARBA00022518"/>
    </source>
</evidence>
<name>F2W8D8_9PAPI</name>
<evidence type="ECO:0000256" key="7">
    <source>
        <dbReference type="ARBA" id="ARBA00022801"/>
    </source>
</evidence>
<dbReference type="GO" id="GO:0006260">
    <property type="term" value="P:DNA replication"/>
    <property type="evidence" value="ECO:0007669"/>
    <property type="project" value="UniProtKB-UniRule"/>
</dbReference>
<evidence type="ECO:0000256" key="10">
    <source>
        <dbReference type="ARBA" id="ARBA00023125"/>
    </source>
</evidence>
<dbReference type="GO" id="GO:0016887">
    <property type="term" value="F:ATP hydrolysis activity"/>
    <property type="evidence" value="ECO:0007669"/>
    <property type="project" value="RHEA"/>
</dbReference>
<dbReference type="InterPro" id="IPR037102">
    <property type="entry name" value="Znf_lg_T-Ag_D1_dom_sf"/>
</dbReference>
<dbReference type="Gene3D" id="3.40.1310.10">
    <property type="match status" value="1"/>
</dbReference>
<feature type="short sequence motif" description="Nuclear localization signal" evidence="15">
    <location>
        <begin position="79"/>
        <end position="81"/>
    </location>
</feature>
<feature type="coiled-coil region" evidence="17">
    <location>
        <begin position="61"/>
        <end position="88"/>
    </location>
</feature>
<dbReference type="GO" id="GO:0005524">
    <property type="term" value="F:ATP binding"/>
    <property type="evidence" value="ECO:0007669"/>
    <property type="project" value="UniProtKB-UniRule"/>
</dbReference>
<evidence type="ECO:0000256" key="9">
    <source>
        <dbReference type="ARBA" id="ARBA00022840"/>
    </source>
</evidence>
<comment type="subcellular location">
    <subcellularLocation>
        <location evidence="1 15">Host nucleus</location>
    </subcellularLocation>
</comment>
<keyword evidence="11 15" id="KW-0413">Isomerase</keyword>
<gene>
    <name evidence="15" type="primary">E1</name>
</gene>
<keyword evidence="17" id="KW-0175">Coiled coil</keyword>
<dbReference type="Proteomes" id="UP000156293">
    <property type="component" value="Genome"/>
</dbReference>
<protein>
    <recommendedName>
        <fullName evidence="15 16">Replication protein E1</fullName>
        <ecNumber evidence="15 16">5.6.2.4</ecNumber>
    </recommendedName>
    <alternativeName>
        <fullName evidence="15">ATP-dependent helicase E1</fullName>
    </alternativeName>
    <alternativeName>
        <fullName evidence="15">DNA 3'-5' helicase E1</fullName>
    </alternativeName>
</protein>
<dbReference type="Pfam" id="PF00524">
    <property type="entry name" value="PPV_E1_N"/>
    <property type="match status" value="1"/>
</dbReference>
<dbReference type="EC" id="5.6.2.4" evidence="15 16"/>
<dbReference type="InterPro" id="IPR046935">
    <property type="entry name" value="PPV_E1_DBD_sf"/>
</dbReference>
<dbReference type="InterPro" id="IPR016393">
    <property type="entry name" value="Rep_E1_papillomaV"/>
</dbReference>
<evidence type="ECO:0000256" key="15">
    <source>
        <dbReference type="HAMAP-Rule" id="MF_04000"/>
    </source>
</evidence>
<evidence type="ECO:0000259" key="19">
    <source>
        <dbReference type="PROSITE" id="PS51206"/>
    </source>
</evidence>
<feature type="region of interest" description="Disordered" evidence="18">
    <location>
        <begin position="602"/>
        <end position="627"/>
    </location>
</feature>
<dbReference type="InterPro" id="IPR046832">
    <property type="entry name" value="PPV_E1_DBD"/>
</dbReference>
<dbReference type="GO" id="GO:0043138">
    <property type="term" value="F:3'-5' DNA helicase activity"/>
    <property type="evidence" value="ECO:0007669"/>
    <property type="project" value="UniProtKB-UniRule"/>
</dbReference>
<evidence type="ECO:0000256" key="11">
    <source>
        <dbReference type="ARBA" id="ARBA00023235"/>
    </source>
</evidence>
<dbReference type="EMBL" id="HM461973">
    <property type="protein sequence ID" value="ADZ73316.1"/>
    <property type="molecule type" value="Genomic_DNA"/>
</dbReference>
<dbReference type="Gene3D" id="3.40.50.300">
    <property type="entry name" value="P-loop containing nucleotide triphosphate hydrolases"/>
    <property type="match status" value="1"/>
</dbReference>
<dbReference type="SUPFAM" id="SSF55464">
    <property type="entry name" value="Origin of replication-binding domain, RBD-like"/>
    <property type="match status" value="1"/>
</dbReference>
<keyword evidence="9 15" id="KW-0067">ATP-binding</keyword>
<dbReference type="GO" id="GO:0003677">
    <property type="term" value="F:DNA binding"/>
    <property type="evidence" value="ECO:0007669"/>
    <property type="project" value="UniProtKB-UniRule"/>
</dbReference>
<dbReference type="InterPro" id="IPR001177">
    <property type="entry name" value="PPV_DNA_helicase_E1_C"/>
</dbReference>
<dbReference type="InterPro" id="IPR014000">
    <property type="entry name" value="PPV_DNA_helicase_E1_N"/>
</dbReference>
<dbReference type="InterPro" id="IPR027417">
    <property type="entry name" value="P-loop_NTPase"/>
</dbReference>
<dbReference type="Pfam" id="PF20450">
    <property type="entry name" value="PPV_E1_DBD"/>
    <property type="match status" value="1"/>
</dbReference>
<reference evidence="20 21" key="1">
    <citation type="journal article" date="2011" name="Vet. Microbiol.">
        <title>Identification of two novel equine papillomavirus sequences suggests three genera in one cluster.</title>
        <authorList>
            <person name="Lange C.E."/>
            <person name="Tobler K."/>
            <person name="Ackermann M."/>
            <person name="Favrot C."/>
        </authorList>
    </citation>
    <scope>NUCLEOTIDE SEQUENCE [LARGE SCALE GENOMIC DNA]</scope>
    <source>
        <strain evidence="20">Zurich_2009</strain>
    </source>
</reference>